<keyword evidence="9" id="KW-1185">Reference proteome</keyword>
<reference evidence="8 9" key="1">
    <citation type="journal article" date="2012" name="J. Bacteriol.">
        <title>Genome sequence of an alkane-degrading bacterium, Alcanivorax pacificus type strain W11-5, isolated from deep sea sediment.</title>
        <authorList>
            <person name="Lai Q."/>
            <person name="Shao Z."/>
        </authorList>
    </citation>
    <scope>NUCLEOTIDE SEQUENCE [LARGE SCALE GENOMIC DNA]</scope>
    <source>
        <strain evidence="8 9">W11-5</strain>
    </source>
</reference>
<dbReference type="UniPathway" id="UPA00074">
    <property type="reaction ID" value="UER00126"/>
</dbReference>
<feature type="binding site" evidence="6">
    <location>
        <position position="117"/>
    </location>
    <ligand>
        <name>(6R)-10-formyltetrahydrofolate</name>
        <dbReference type="ChEBI" id="CHEBI:195366"/>
    </ligand>
</feature>
<evidence type="ECO:0000256" key="1">
    <source>
        <dbReference type="ARBA" id="ARBA00005054"/>
    </source>
</evidence>
<feature type="domain" description="Formyl transferase N-terminal" evidence="7">
    <location>
        <begin position="13"/>
        <end position="192"/>
    </location>
</feature>
<dbReference type="PANTHER" id="PTHR43369">
    <property type="entry name" value="PHOSPHORIBOSYLGLYCINAMIDE FORMYLTRANSFERASE"/>
    <property type="match status" value="1"/>
</dbReference>
<dbReference type="HAMAP" id="MF_01930">
    <property type="entry name" value="PurN"/>
    <property type="match status" value="1"/>
</dbReference>
<dbReference type="InterPro" id="IPR004607">
    <property type="entry name" value="GART"/>
</dbReference>
<feature type="binding site" evidence="6">
    <location>
        <begin position="100"/>
        <end position="103"/>
    </location>
    <ligand>
        <name>(6R)-10-formyltetrahydrofolate</name>
        <dbReference type="ChEBI" id="CHEBI:195366"/>
    </ligand>
</feature>
<evidence type="ECO:0000256" key="3">
    <source>
        <dbReference type="ARBA" id="ARBA00022755"/>
    </source>
</evidence>
<dbReference type="CDD" id="cd08645">
    <property type="entry name" value="FMT_core_GART"/>
    <property type="match status" value="1"/>
</dbReference>
<dbReference type="Proteomes" id="UP000006764">
    <property type="component" value="Chromosome"/>
</dbReference>
<accession>A0A0B4XR68</accession>
<dbReference type="Pfam" id="PF00551">
    <property type="entry name" value="Formyl_trans_N"/>
    <property type="match status" value="1"/>
</dbReference>
<dbReference type="GO" id="GO:0005829">
    <property type="term" value="C:cytosol"/>
    <property type="evidence" value="ECO:0007669"/>
    <property type="project" value="TreeGrafter"/>
</dbReference>
<feature type="binding site" evidence="6">
    <location>
        <position position="75"/>
    </location>
    <ligand>
        <name>(6R)-10-formyltetrahydrofolate</name>
        <dbReference type="ChEBI" id="CHEBI:195366"/>
    </ligand>
</feature>
<dbReference type="NCBIfam" id="TIGR00639">
    <property type="entry name" value="PurN"/>
    <property type="match status" value="1"/>
</dbReference>
<comment type="function">
    <text evidence="6">Catalyzes the transfer of a formyl group from 10-formyltetrahydrofolate to 5-phospho-ribosyl-glycinamide (GAR), producing 5-phospho-ribosyl-N-formylglycinamide (FGAR) and tetrahydrofolate.</text>
</comment>
<keyword evidence="3 6" id="KW-0658">Purine biosynthesis</keyword>
<dbReference type="KEGG" id="apac:S7S_11575"/>
<dbReference type="PANTHER" id="PTHR43369:SF2">
    <property type="entry name" value="PHOSPHORIBOSYLGLYCINAMIDE FORMYLTRANSFERASE"/>
    <property type="match status" value="1"/>
</dbReference>
<dbReference type="InterPro" id="IPR002376">
    <property type="entry name" value="Formyl_transf_N"/>
</dbReference>
<dbReference type="Gene3D" id="3.40.50.170">
    <property type="entry name" value="Formyl transferase, N-terminal domain"/>
    <property type="match status" value="1"/>
</dbReference>
<dbReference type="GO" id="GO:0006189">
    <property type="term" value="P:'de novo' IMP biosynthetic process"/>
    <property type="evidence" value="ECO:0007669"/>
    <property type="project" value="UniProtKB-UniRule"/>
</dbReference>
<dbReference type="InterPro" id="IPR036477">
    <property type="entry name" value="Formyl_transf_N_sf"/>
</dbReference>
<dbReference type="EMBL" id="CP004387">
    <property type="protein sequence ID" value="AJD48727.1"/>
    <property type="molecule type" value="Genomic_DNA"/>
</dbReference>
<feature type="site" description="Raises pKa of active site His" evidence="6">
    <location>
        <position position="155"/>
    </location>
</feature>
<dbReference type="GO" id="GO:0004644">
    <property type="term" value="F:phosphoribosylglycinamide formyltransferase activity"/>
    <property type="evidence" value="ECO:0007669"/>
    <property type="project" value="UniProtKB-UniRule"/>
</dbReference>
<evidence type="ECO:0000313" key="9">
    <source>
        <dbReference type="Proteomes" id="UP000006764"/>
    </source>
</evidence>
<comment type="similarity">
    <text evidence="4 6">Belongs to the GART family.</text>
</comment>
<comment type="catalytic activity">
    <reaction evidence="5 6">
        <text>N(1)-(5-phospho-beta-D-ribosyl)glycinamide + (6R)-10-formyltetrahydrofolate = N(2)-formyl-N(1)-(5-phospho-beta-D-ribosyl)glycinamide + (6S)-5,6,7,8-tetrahydrofolate + H(+)</text>
        <dbReference type="Rhea" id="RHEA:15053"/>
        <dbReference type="ChEBI" id="CHEBI:15378"/>
        <dbReference type="ChEBI" id="CHEBI:57453"/>
        <dbReference type="ChEBI" id="CHEBI:143788"/>
        <dbReference type="ChEBI" id="CHEBI:147286"/>
        <dbReference type="ChEBI" id="CHEBI:195366"/>
        <dbReference type="EC" id="2.1.2.2"/>
    </reaction>
</comment>
<dbReference type="PROSITE" id="PS00373">
    <property type="entry name" value="GART"/>
    <property type="match status" value="1"/>
</dbReference>
<dbReference type="EC" id="2.1.2.2" evidence="6"/>
<comment type="pathway">
    <text evidence="1 6">Purine metabolism; IMP biosynthesis via de novo pathway; N(2)-formyl-N(1)-(5-phospho-D-ribosyl)glycinamide from N(1)-(5-phospho-D-ribosyl)glycinamide (10-formyl THF route): step 1/1.</text>
</comment>
<dbReference type="SUPFAM" id="SSF53328">
    <property type="entry name" value="Formyltransferase"/>
    <property type="match status" value="1"/>
</dbReference>
<dbReference type="InterPro" id="IPR001555">
    <property type="entry name" value="GART_AS"/>
</dbReference>
<sequence>MIADHPSDRPLHRLVVLISGSGTNLQALIDARDAGTLPVDIRLVLSNRADAAGLDRARAAGIDTAVLSHRDFDSREAFDTAMLERIDAAGADTLVLAGFMRILSSLFVRHYAGRLVNIHPSLLPRYPGLNTHQRALDAGDTEHGCSIHFVTDELDGGPVIAQASVPVLANDSAETLSNRVQTAEHQLYPLVIAWRAADRLALTEQGVELDGQVLPDTGYRLTAASTAEQPCRPGQ</sequence>
<dbReference type="STRING" id="391936.S7S_11575"/>
<evidence type="ECO:0000313" key="8">
    <source>
        <dbReference type="EMBL" id="AJD48727.1"/>
    </source>
</evidence>
<proteinExistence type="inferred from homology"/>
<feature type="binding site" evidence="6">
    <location>
        <begin position="22"/>
        <end position="24"/>
    </location>
    <ligand>
        <name>N(1)-(5-phospho-beta-D-ribosyl)glycinamide</name>
        <dbReference type="ChEBI" id="CHEBI:143788"/>
    </ligand>
</feature>
<dbReference type="OrthoDB" id="9806170at2"/>
<organism evidence="8 9">
    <name type="scientific">Isoalcanivorax pacificus W11-5</name>
    <dbReference type="NCBI Taxonomy" id="391936"/>
    <lineage>
        <taxon>Bacteria</taxon>
        <taxon>Pseudomonadati</taxon>
        <taxon>Pseudomonadota</taxon>
        <taxon>Gammaproteobacteria</taxon>
        <taxon>Oceanospirillales</taxon>
        <taxon>Alcanivoracaceae</taxon>
        <taxon>Isoalcanivorax</taxon>
    </lineage>
</organism>
<evidence type="ECO:0000259" key="7">
    <source>
        <dbReference type="Pfam" id="PF00551"/>
    </source>
</evidence>
<feature type="active site" description="Proton donor" evidence="6">
    <location>
        <position position="119"/>
    </location>
</feature>
<name>A0A0B4XR68_9GAMM</name>
<keyword evidence="2 6" id="KW-0808">Transferase</keyword>
<evidence type="ECO:0000256" key="4">
    <source>
        <dbReference type="ARBA" id="ARBA00038440"/>
    </source>
</evidence>
<evidence type="ECO:0000256" key="6">
    <source>
        <dbReference type="HAMAP-Rule" id="MF_01930"/>
    </source>
</evidence>
<evidence type="ECO:0000256" key="2">
    <source>
        <dbReference type="ARBA" id="ARBA00022679"/>
    </source>
</evidence>
<dbReference type="HOGENOM" id="CLU_038395_1_0_6"/>
<protein>
    <recommendedName>
        <fullName evidence="6">Phosphoribosylglycinamide formyltransferase</fullName>
        <ecNumber evidence="6">2.1.2.2</ecNumber>
    </recommendedName>
    <alternativeName>
        <fullName evidence="6">5'-phosphoribosylglycinamide transformylase</fullName>
    </alternativeName>
    <alternativeName>
        <fullName evidence="6">GAR transformylase</fullName>
        <shortName evidence="6">GART</shortName>
    </alternativeName>
</protein>
<dbReference type="RefSeq" id="WP_008736975.1">
    <property type="nucleotide sequence ID" value="NZ_CP004387.1"/>
</dbReference>
<gene>
    <name evidence="6" type="primary">purN</name>
    <name evidence="8" type="ORF">S7S_11575</name>
</gene>
<dbReference type="AlphaFoldDB" id="A0A0B4XR68"/>
<evidence type="ECO:0000256" key="5">
    <source>
        <dbReference type="ARBA" id="ARBA00047664"/>
    </source>
</evidence>